<comment type="subcellular location">
    <subcellularLocation>
        <location evidence="1 7">Cell membrane</location>
        <topology evidence="1 7">Multi-pass membrane protein</topology>
    </subcellularLocation>
</comment>
<proteinExistence type="inferred from homology"/>
<reference evidence="10" key="1">
    <citation type="journal article" date="2014" name="Int. J. Syst. Evol. Microbiol.">
        <title>Complete genome sequence of Corynebacterium casei LMG S-19264T (=DSM 44701T), isolated from a smear-ripened cheese.</title>
        <authorList>
            <consortium name="US DOE Joint Genome Institute (JGI-PGF)"/>
            <person name="Walter F."/>
            <person name="Albersmeier A."/>
            <person name="Kalinowski J."/>
            <person name="Ruckert C."/>
        </authorList>
    </citation>
    <scope>NUCLEOTIDE SEQUENCE [LARGE SCALE GENOMIC DNA]</scope>
    <source>
        <strain evidence="10">NBRC 112578</strain>
    </source>
</reference>
<comment type="caution">
    <text evidence="10">The sequence shown here is derived from an EMBL/GenBank/DDBJ whole genome shotgun (WGS) entry which is preliminary data.</text>
</comment>
<accession>A0ABD5XSM7</accession>
<keyword evidence="4 7" id="KW-0812">Transmembrane</keyword>
<evidence type="ECO:0000256" key="4">
    <source>
        <dbReference type="ARBA" id="ARBA00022692"/>
    </source>
</evidence>
<name>A0ABD5XSM7_9EURY</name>
<dbReference type="FunFam" id="1.20.120.80:FF:000001">
    <property type="entry name" value="Cytochrome (Ubi)quinol oxidase subunit III"/>
    <property type="match status" value="1"/>
</dbReference>
<organism evidence="10 12">
    <name type="scientific">Halobaculum litoreum</name>
    <dbReference type="NCBI Taxonomy" id="3031998"/>
    <lineage>
        <taxon>Archaea</taxon>
        <taxon>Methanobacteriati</taxon>
        <taxon>Methanobacteriota</taxon>
        <taxon>Stenosarchaea group</taxon>
        <taxon>Halobacteria</taxon>
        <taxon>Halobacteriales</taxon>
        <taxon>Haloferacaceae</taxon>
        <taxon>Halobaculum</taxon>
    </lineage>
</organism>
<feature type="transmembrane region" description="Helical" evidence="8">
    <location>
        <begin position="247"/>
        <end position="269"/>
    </location>
</feature>
<dbReference type="CDD" id="cd00386">
    <property type="entry name" value="Heme_Cu_Oxidase_III_like"/>
    <property type="match status" value="1"/>
</dbReference>
<feature type="transmembrane region" description="Helical" evidence="8">
    <location>
        <begin position="202"/>
        <end position="227"/>
    </location>
</feature>
<evidence type="ECO:0000256" key="6">
    <source>
        <dbReference type="ARBA" id="ARBA00023136"/>
    </source>
</evidence>
<keyword evidence="12" id="KW-1185">Reference proteome</keyword>
<dbReference type="EMBL" id="JBHSZG010000002">
    <property type="protein sequence ID" value="MFC7137774.1"/>
    <property type="molecule type" value="Genomic_DNA"/>
</dbReference>
<evidence type="ECO:0000259" key="9">
    <source>
        <dbReference type="PROSITE" id="PS50253"/>
    </source>
</evidence>
<evidence type="ECO:0000256" key="3">
    <source>
        <dbReference type="ARBA" id="ARBA00022475"/>
    </source>
</evidence>
<reference evidence="12" key="2">
    <citation type="journal article" date="2019" name="Int. J. Syst. Evol. Microbiol.">
        <title>The Global Catalogue of Microorganisms (GCM) 10K type strain sequencing project: providing services to taxonomists for standard genome sequencing and annotation.</title>
        <authorList>
            <consortium name="The Broad Institute Genomics Platform"/>
            <consortium name="The Broad Institute Genome Sequencing Center for Infectious Disease"/>
            <person name="Wu L."/>
            <person name="Ma J."/>
        </authorList>
    </citation>
    <scope>NUCLEOTIDE SEQUENCE [LARGE SCALE GENOMIC DNA]</scope>
    <source>
        <strain evidence="12">DT92</strain>
    </source>
</reference>
<protein>
    <submittedName>
        <fullName evidence="10">Heme-copper oxidase subunit III</fullName>
    </submittedName>
</protein>
<evidence type="ECO:0000313" key="10">
    <source>
        <dbReference type="EMBL" id="MFC7137596.1"/>
    </source>
</evidence>
<evidence type="ECO:0000256" key="5">
    <source>
        <dbReference type="ARBA" id="ARBA00022989"/>
    </source>
</evidence>
<dbReference type="InterPro" id="IPR000298">
    <property type="entry name" value="Cyt_c_oxidase-like_su3"/>
</dbReference>
<feature type="transmembrane region" description="Helical" evidence="8">
    <location>
        <begin position="51"/>
        <end position="68"/>
    </location>
</feature>
<feature type="transmembrane region" description="Helical" evidence="8">
    <location>
        <begin position="127"/>
        <end position="150"/>
    </location>
</feature>
<evidence type="ECO:0000256" key="8">
    <source>
        <dbReference type="SAM" id="Phobius"/>
    </source>
</evidence>
<dbReference type="InterPro" id="IPR024791">
    <property type="entry name" value="Cyt_c/ubiquinol_Oxase_su3"/>
</dbReference>
<dbReference type="Pfam" id="PF00510">
    <property type="entry name" value="COX3"/>
    <property type="match status" value="1"/>
</dbReference>
<dbReference type="SUPFAM" id="SSF81452">
    <property type="entry name" value="Cytochrome c oxidase subunit III-like"/>
    <property type="match status" value="1"/>
</dbReference>
<feature type="domain" description="Heme-copper oxidase subunit III family profile" evidence="9">
    <location>
        <begin position="18"/>
        <end position="268"/>
    </location>
</feature>
<dbReference type="InterPro" id="IPR035973">
    <property type="entry name" value="Cyt_c_oxidase_su3-like_sf"/>
</dbReference>
<dbReference type="PROSITE" id="PS50253">
    <property type="entry name" value="COX3"/>
    <property type="match status" value="1"/>
</dbReference>
<dbReference type="GO" id="GO:0005886">
    <property type="term" value="C:plasma membrane"/>
    <property type="evidence" value="ECO:0007669"/>
    <property type="project" value="UniProtKB-SubCell"/>
</dbReference>
<sequence length="270" mass="27936">MDATDAAGAEHDAGAHTSRWPIVAAGGAAALYVGAGVAMAGGDALPSTPPLVVAALGLAVLVGGLAGWTREAFLGGGAHTTHGEKRSRLYVGGMWLFLLSDLATFAAGFVYYAFVRSGTWPPSELPPLLGSLVLANTAILLASSVTVHFAHDALEAGERQRFLGLLGGTVLLGAVFLVGQAYEYYEFITAESFTLSDGVYASAFYGLTGLHGLHVTLGVVMLAILFVRALRGGYAAGGDTSVRTVSLYWHFVDAVWVFLVAVLYVGAVVG</sequence>
<keyword evidence="5 8" id="KW-1133">Transmembrane helix</keyword>
<dbReference type="EMBL" id="JBHSZG010000002">
    <property type="protein sequence ID" value="MFC7137596.1"/>
    <property type="molecule type" value="Genomic_DNA"/>
</dbReference>
<evidence type="ECO:0000313" key="12">
    <source>
        <dbReference type="Proteomes" id="UP001596368"/>
    </source>
</evidence>
<evidence type="ECO:0000313" key="11">
    <source>
        <dbReference type="EMBL" id="MFC7137774.1"/>
    </source>
</evidence>
<dbReference type="AlphaFoldDB" id="A0ABD5XSM7"/>
<dbReference type="PANTHER" id="PTHR11403">
    <property type="entry name" value="CYTOCHROME C OXIDASE SUBUNIT III"/>
    <property type="match status" value="1"/>
</dbReference>
<dbReference type="RefSeq" id="WP_284014784.1">
    <property type="nucleotide sequence ID" value="NZ_CP126157.1"/>
</dbReference>
<feature type="transmembrane region" description="Helical" evidence="8">
    <location>
        <begin position="20"/>
        <end position="39"/>
    </location>
</feature>
<evidence type="ECO:0000256" key="7">
    <source>
        <dbReference type="RuleBase" id="RU003376"/>
    </source>
</evidence>
<feature type="transmembrane region" description="Helical" evidence="8">
    <location>
        <begin position="89"/>
        <end position="115"/>
    </location>
</feature>
<evidence type="ECO:0000256" key="1">
    <source>
        <dbReference type="ARBA" id="ARBA00004651"/>
    </source>
</evidence>
<dbReference type="Proteomes" id="UP001596368">
    <property type="component" value="Unassembled WGS sequence"/>
</dbReference>
<dbReference type="PANTHER" id="PTHR11403:SF2">
    <property type="entry name" value="CYTOCHROME BO(3) UBIQUINOL OXIDASE SUBUNIT 3"/>
    <property type="match status" value="1"/>
</dbReference>
<dbReference type="GeneID" id="81123546"/>
<comment type="similarity">
    <text evidence="2 7">Belongs to the cytochrome c oxidase subunit 3 family.</text>
</comment>
<keyword evidence="3" id="KW-1003">Cell membrane</keyword>
<dbReference type="InterPro" id="IPR013833">
    <property type="entry name" value="Cyt_c_oxidase_su3_a-hlx"/>
</dbReference>
<gene>
    <name evidence="10" type="ORF">ACFQRB_16370</name>
    <name evidence="11" type="ORF">ACFQRB_17515</name>
</gene>
<feature type="transmembrane region" description="Helical" evidence="8">
    <location>
        <begin position="162"/>
        <end position="182"/>
    </location>
</feature>
<reference evidence="10" key="3">
    <citation type="submission" date="2024-09" db="EMBL/GenBank/DDBJ databases">
        <authorList>
            <person name="Sun Q."/>
        </authorList>
    </citation>
    <scope>NUCLEOTIDE SEQUENCE</scope>
    <source>
        <strain evidence="10">NBRC 112578</strain>
    </source>
</reference>
<keyword evidence="6 8" id="KW-0472">Membrane</keyword>
<evidence type="ECO:0000256" key="2">
    <source>
        <dbReference type="ARBA" id="ARBA00010581"/>
    </source>
</evidence>
<dbReference type="Gene3D" id="1.20.120.80">
    <property type="entry name" value="Cytochrome c oxidase, subunit III, four-helix bundle"/>
    <property type="match status" value="1"/>
</dbReference>